<evidence type="ECO:0000259" key="2">
    <source>
        <dbReference type="Pfam" id="PF13966"/>
    </source>
</evidence>
<proteinExistence type="predicted"/>
<dbReference type="Gene3D" id="3.30.420.10">
    <property type="entry name" value="Ribonuclease H-like superfamily/Ribonuclease H"/>
    <property type="match status" value="1"/>
</dbReference>
<protein>
    <recommendedName>
        <fullName evidence="5">RNase H type-1 domain-containing protein</fullName>
    </recommendedName>
</protein>
<accession>A0A803QBL9</accession>
<dbReference type="PANTHER" id="PTHR47074">
    <property type="entry name" value="BNAC02G40300D PROTEIN"/>
    <property type="match status" value="1"/>
</dbReference>
<evidence type="ECO:0000259" key="1">
    <source>
        <dbReference type="Pfam" id="PF13456"/>
    </source>
</evidence>
<dbReference type="CDD" id="cd06222">
    <property type="entry name" value="RNase_H_like"/>
    <property type="match status" value="1"/>
</dbReference>
<dbReference type="GO" id="GO:0003676">
    <property type="term" value="F:nucleic acid binding"/>
    <property type="evidence" value="ECO:0007669"/>
    <property type="project" value="InterPro"/>
</dbReference>
<dbReference type="GO" id="GO:0004523">
    <property type="term" value="F:RNA-DNA hybrid ribonuclease activity"/>
    <property type="evidence" value="ECO:0007669"/>
    <property type="project" value="InterPro"/>
</dbReference>
<dbReference type="SUPFAM" id="SSF53098">
    <property type="entry name" value="Ribonuclease H-like"/>
    <property type="match status" value="1"/>
</dbReference>
<dbReference type="InterPro" id="IPR036397">
    <property type="entry name" value="RNaseH_sf"/>
</dbReference>
<dbReference type="Proteomes" id="UP000596661">
    <property type="component" value="Chromosome 8"/>
</dbReference>
<evidence type="ECO:0000313" key="4">
    <source>
        <dbReference type="Proteomes" id="UP000596661"/>
    </source>
</evidence>
<feature type="domain" description="RNase H type-1" evidence="1">
    <location>
        <begin position="168"/>
        <end position="256"/>
    </location>
</feature>
<dbReference type="InterPro" id="IPR044730">
    <property type="entry name" value="RNase_H-like_dom_plant"/>
</dbReference>
<dbReference type="AlphaFoldDB" id="A0A803QBL9"/>
<feature type="domain" description="Reverse transcriptase zinc-binding" evidence="2">
    <location>
        <begin position="2"/>
        <end position="86"/>
    </location>
</feature>
<dbReference type="Pfam" id="PF13456">
    <property type="entry name" value="RVT_3"/>
    <property type="match status" value="1"/>
</dbReference>
<dbReference type="Gramene" id="evm.model.08.552">
    <property type="protein sequence ID" value="cds.evm.model.08.552"/>
    <property type="gene ID" value="evm.TU.08.552"/>
</dbReference>
<dbReference type="InterPro" id="IPR012337">
    <property type="entry name" value="RNaseH-like_sf"/>
</dbReference>
<keyword evidence="4" id="KW-1185">Reference proteome</keyword>
<dbReference type="InterPro" id="IPR026960">
    <property type="entry name" value="RVT-Znf"/>
</dbReference>
<evidence type="ECO:0008006" key="5">
    <source>
        <dbReference type="Google" id="ProtNLM"/>
    </source>
</evidence>
<dbReference type="InterPro" id="IPR002156">
    <property type="entry name" value="RNaseH_domain"/>
</dbReference>
<name>A0A803QBL9_CANSA</name>
<dbReference type="OMA" id="WASCASN"/>
<reference evidence="3" key="2">
    <citation type="submission" date="2021-03" db="UniProtKB">
        <authorList>
            <consortium name="EnsemblPlants"/>
        </authorList>
    </citation>
    <scope>IDENTIFICATION</scope>
</reference>
<dbReference type="InterPro" id="IPR052929">
    <property type="entry name" value="RNase_H-like_EbsB-rel"/>
</dbReference>
<dbReference type="EMBL" id="UZAU01000685">
    <property type="status" value="NOT_ANNOTATED_CDS"/>
    <property type="molecule type" value="Genomic_DNA"/>
</dbReference>
<dbReference type="PANTHER" id="PTHR47074:SF11">
    <property type="entry name" value="REVERSE TRANSCRIPTASE-LIKE PROTEIN"/>
    <property type="match status" value="1"/>
</dbReference>
<evidence type="ECO:0000313" key="3">
    <source>
        <dbReference type="EnsemblPlants" id="cds.evm.model.08.552"/>
    </source>
</evidence>
<reference evidence="3" key="1">
    <citation type="submission" date="2018-11" db="EMBL/GenBank/DDBJ databases">
        <authorList>
            <person name="Grassa J C."/>
        </authorList>
    </citation>
    <scope>NUCLEOTIDE SEQUENCE [LARGE SCALE GENOMIC DNA]</scope>
</reference>
<organism evidence="3 4">
    <name type="scientific">Cannabis sativa</name>
    <name type="common">Hemp</name>
    <name type="synonym">Marijuana</name>
    <dbReference type="NCBI Taxonomy" id="3483"/>
    <lineage>
        <taxon>Eukaryota</taxon>
        <taxon>Viridiplantae</taxon>
        <taxon>Streptophyta</taxon>
        <taxon>Embryophyta</taxon>
        <taxon>Tracheophyta</taxon>
        <taxon>Spermatophyta</taxon>
        <taxon>Magnoliopsida</taxon>
        <taxon>eudicotyledons</taxon>
        <taxon>Gunneridae</taxon>
        <taxon>Pentapetalae</taxon>
        <taxon>rosids</taxon>
        <taxon>fabids</taxon>
        <taxon>Rosales</taxon>
        <taxon>Cannabaceae</taxon>
        <taxon>Cannabis</taxon>
    </lineage>
</organism>
<dbReference type="Pfam" id="PF13966">
    <property type="entry name" value="zf-RVT"/>
    <property type="match status" value="1"/>
</dbReference>
<dbReference type="EnsemblPlants" id="evm.model.08.552">
    <property type="protein sequence ID" value="cds.evm.model.08.552"/>
    <property type="gene ID" value="evm.TU.08.552"/>
</dbReference>
<sequence>MYRHSQQRKEDDLQLVGSDFWGKLWRLKVLPKVKDLLWRAASNCLPTKVQLRHRHVNIDSIFPVCSLDSEIILHHLVECSFARACWVNTRLGVTIDYARTFTEKSPNVAVVTLLATRMLEQWSKAQDKSSQVFTVAFLTAADGAELWKTPAAGEVKINIDVALFYFMLTGTVTPELAEAMGVREALSWLKRKGWHRVTIETDCLIVVQALRSPLPMFSYFGSVISDCKTLLKDVNDVFILFVKRSDNGVAHTIARASS</sequence>